<keyword evidence="5" id="KW-1185">Reference proteome</keyword>
<dbReference type="Gene3D" id="3.30.1310.10">
    <property type="entry name" value="Nucleoid-associated protein YbaB-like domain"/>
    <property type="match status" value="1"/>
</dbReference>
<sequence length="108" mass="11720">MFGNRAQMQSMMKKARKMQEEMKKLQDEIKKKTVDVTVGGGAVSVVMNGDKQITSLKIAKDAIDPNDSDMLEDLLITAINEASRKVDDMVSNDMGKITGGLGLPGGLF</sequence>
<proteinExistence type="inferred from homology"/>
<comment type="function">
    <text evidence="2">Binds to DNA and alters its conformation. May be involved in regulation of gene expression, nucleoid organization and DNA protection.</text>
</comment>
<dbReference type="Proteomes" id="UP000199689">
    <property type="component" value="Unassembled WGS sequence"/>
</dbReference>
<accession>A0A1G5WCL6</accession>
<protein>
    <recommendedName>
        <fullName evidence="2">Nucleoid-associated protein SAMN02910343_01289</fullName>
    </recommendedName>
</protein>
<feature type="region of interest" description="Disordered" evidence="3">
    <location>
        <begin position="1"/>
        <end position="24"/>
    </location>
</feature>
<dbReference type="InterPro" id="IPR036894">
    <property type="entry name" value="YbaB-like_sf"/>
</dbReference>
<dbReference type="EMBL" id="FMXA01000017">
    <property type="protein sequence ID" value="SDA55732.1"/>
    <property type="molecule type" value="Genomic_DNA"/>
</dbReference>
<evidence type="ECO:0000313" key="4">
    <source>
        <dbReference type="EMBL" id="SDA55732.1"/>
    </source>
</evidence>
<dbReference type="NCBIfam" id="TIGR00103">
    <property type="entry name" value="DNA_YbaB_EbfC"/>
    <property type="match status" value="1"/>
</dbReference>
<dbReference type="AlphaFoldDB" id="A0A1G5WCL6"/>
<organism evidence="4 5">
    <name type="scientific">Allisonella histaminiformans</name>
    <dbReference type="NCBI Taxonomy" id="209880"/>
    <lineage>
        <taxon>Bacteria</taxon>
        <taxon>Bacillati</taxon>
        <taxon>Bacillota</taxon>
        <taxon>Negativicutes</taxon>
        <taxon>Veillonellales</taxon>
        <taxon>Veillonellaceae</taxon>
        <taxon>Allisonella</taxon>
    </lineage>
</organism>
<evidence type="ECO:0000256" key="1">
    <source>
        <dbReference type="ARBA" id="ARBA00023125"/>
    </source>
</evidence>
<dbReference type="STRING" id="209880.SAMN02910343_01289"/>
<dbReference type="PIRSF" id="PIRSF004555">
    <property type="entry name" value="UCP004555"/>
    <property type="match status" value="1"/>
</dbReference>
<dbReference type="RefSeq" id="WP_091365041.1">
    <property type="nucleotide sequence ID" value="NZ_FMXA01000017.1"/>
</dbReference>
<reference evidence="4 5" key="1">
    <citation type="submission" date="2016-10" db="EMBL/GenBank/DDBJ databases">
        <authorList>
            <person name="de Groot N.N."/>
        </authorList>
    </citation>
    <scope>NUCLEOTIDE SEQUENCE [LARGE SCALE GENOMIC DNA]</scope>
    <source>
        <strain evidence="4 5">DSM 15230</strain>
    </source>
</reference>
<feature type="compositionally biased region" description="Polar residues" evidence="3">
    <location>
        <begin position="1"/>
        <end position="10"/>
    </location>
</feature>
<name>A0A1G5WCL6_9FIRM</name>
<dbReference type="InterPro" id="IPR004401">
    <property type="entry name" value="YbaB/EbfC"/>
</dbReference>
<evidence type="ECO:0000256" key="3">
    <source>
        <dbReference type="SAM" id="MobiDB-lite"/>
    </source>
</evidence>
<dbReference type="PANTHER" id="PTHR33449">
    <property type="entry name" value="NUCLEOID-ASSOCIATED PROTEIN YBAB"/>
    <property type="match status" value="1"/>
</dbReference>
<dbReference type="SUPFAM" id="SSF82607">
    <property type="entry name" value="YbaB-like"/>
    <property type="match status" value="1"/>
</dbReference>
<dbReference type="Pfam" id="PF02575">
    <property type="entry name" value="YbaB_DNA_bd"/>
    <property type="match status" value="1"/>
</dbReference>
<dbReference type="GO" id="GO:0005829">
    <property type="term" value="C:cytosol"/>
    <property type="evidence" value="ECO:0007669"/>
    <property type="project" value="TreeGrafter"/>
</dbReference>
<dbReference type="HAMAP" id="MF_00274">
    <property type="entry name" value="DNA_YbaB_EbfC"/>
    <property type="match status" value="1"/>
</dbReference>
<dbReference type="GO" id="GO:0043590">
    <property type="term" value="C:bacterial nucleoid"/>
    <property type="evidence" value="ECO:0007669"/>
    <property type="project" value="UniProtKB-UniRule"/>
</dbReference>
<keyword evidence="2" id="KW-0963">Cytoplasm</keyword>
<gene>
    <name evidence="4" type="ORF">SAMN02910343_01289</name>
</gene>
<evidence type="ECO:0000313" key="5">
    <source>
        <dbReference type="Proteomes" id="UP000199689"/>
    </source>
</evidence>
<dbReference type="OrthoDB" id="9795263at2"/>
<comment type="subunit">
    <text evidence="2">Homodimer.</text>
</comment>
<dbReference type="PANTHER" id="PTHR33449:SF1">
    <property type="entry name" value="NUCLEOID-ASSOCIATED PROTEIN YBAB"/>
    <property type="match status" value="1"/>
</dbReference>
<comment type="similarity">
    <text evidence="2">Belongs to the YbaB/EbfC family.</text>
</comment>
<evidence type="ECO:0000256" key="2">
    <source>
        <dbReference type="HAMAP-Rule" id="MF_00274"/>
    </source>
</evidence>
<comment type="subcellular location">
    <subcellularLocation>
        <location evidence="2">Cytoplasm</location>
        <location evidence="2">Nucleoid</location>
    </subcellularLocation>
</comment>
<dbReference type="GeneID" id="87756296"/>
<dbReference type="GO" id="GO:0003677">
    <property type="term" value="F:DNA binding"/>
    <property type="evidence" value="ECO:0007669"/>
    <property type="project" value="UniProtKB-UniRule"/>
</dbReference>
<keyword evidence="1 2" id="KW-0238">DNA-binding</keyword>